<comment type="caution">
    <text evidence="8">The sequence shown here is derived from an EMBL/GenBank/DDBJ whole genome shotgun (WGS) entry which is preliminary data.</text>
</comment>
<dbReference type="InterPro" id="IPR036264">
    <property type="entry name" value="Bact_exopeptidase_dim_dom"/>
</dbReference>
<keyword evidence="3" id="KW-0479">Metal-binding</keyword>
<dbReference type="GO" id="GO:0008233">
    <property type="term" value="F:peptidase activity"/>
    <property type="evidence" value="ECO:0007669"/>
    <property type="project" value="UniProtKB-KW"/>
</dbReference>
<dbReference type="PANTHER" id="PTHR45962:SF1">
    <property type="entry name" value="N-FATTY-ACYL-AMINO ACID SYNTHASE_HYDROLASE PM20D1"/>
    <property type="match status" value="1"/>
</dbReference>
<evidence type="ECO:0000313" key="8">
    <source>
        <dbReference type="EMBL" id="HIV00432.1"/>
    </source>
</evidence>
<dbReference type="Pfam" id="PF07687">
    <property type="entry name" value="M20_dimer"/>
    <property type="match status" value="1"/>
</dbReference>
<dbReference type="Gene3D" id="1.10.150.900">
    <property type="match status" value="1"/>
</dbReference>
<evidence type="ECO:0000256" key="2">
    <source>
        <dbReference type="ARBA" id="ARBA00022670"/>
    </source>
</evidence>
<dbReference type="InterPro" id="IPR047177">
    <property type="entry name" value="Pept_M20A"/>
</dbReference>
<dbReference type="AlphaFoldDB" id="A0A9D1SY12"/>
<dbReference type="Gene3D" id="3.30.70.360">
    <property type="match status" value="1"/>
</dbReference>
<reference evidence="8" key="2">
    <citation type="journal article" date="2021" name="PeerJ">
        <title>Extensive microbial diversity within the chicken gut microbiome revealed by metagenomics and culture.</title>
        <authorList>
            <person name="Gilroy R."/>
            <person name="Ravi A."/>
            <person name="Getino M."/>
            <person name="Pursley I."/>
            <person name="Horton D.L."/>
            <person name="Alikhan N.F."/>
            <person name="Baker D."/>
            <person name="Gharbi K."/>
            <person name="Hall N."/>
            <person name="Watson M."/>
            <person name="Adriaenssens E.M."/>
            <person name="Foster-Nyarko E."/>
            <person name="Jarju S."/>
            <person name="Secka A."/>
            <person name="Antonio M."/>
            <person name="Oren A."/>
            <person name="Chaudhuri R.R."/>
            <person name="La Ragione R."/>
            <person name="Hildebrand F."/>
            <person name="Pallen M.J."/>
        </authorList>
    </citation>
    <scope>NUCLEOTIDE SEQUENCE</scope>
    <source>
        <strain evidence="8">23406</strain>
    </source>
</reference>
<reference evidence="8" key="1">
    <citation type="submission" date="2020-10" db="EMBL/GenBank/DDBJ databases">
        <authorList>
            <person name="Gilroy R."/>
        </authorList>
    </citation>
    <scope>NUCLEOTIDE SEQUENCE</scope>
    <source>
        <strain evidence="8">23406</strain>
    </source>
</reference>
<gene>
    <name evidence="8" type="ORF">IAB14_04905</name>
</gene>
<dbReference type="EMBL" id="DVOH01000037">
    <property type="protein sequence ID" value="HIV00432.1"/>
    <property type="molecule type" value="Genomic_DNA"/>
</dbReference>
<dbReference type="GO" id="GO:0006508">
    <property type="term" value="P:proteolysis"/>
    <property type="evidence" value="ECO:0007669"/>
    <property type="project" value="UniProtKB-KW"/>
</dbReference>
<organism evidence="8 9">
    <name type="scientific">Candidatus Stercoripulliclostridium merdipullorum</name>
    <dbReference type="NCBI Taxonomy" id="2840952"/>
    <lineage>
        <taxon>Bacteria</taxon>
        <taxon>Bacillati</taxon>
        <taxon>Bacillota</taxon>
        <taxon>Clostridia</taxon>
        <taxon>Eubacteriales</taxon>
        <taxon>Candidatus Stercoripulliclostridium</taxon>
    </lineage>
</organism>
<dbReference type="SUPFAM" id="SSF53187">
    <property type="entry name" value="Zn-dependent exopeptidases"/>
    <property type="match status" value="1"/>
</dbReference>
<keyword evidence="4" id="KW-0378">Hydrolase</keyword>
<evidence type="ECO:0000313" key="9">
    <source>
        <dbReference type="Proteomes" id="UP000886891"/>
    </source>
</evidence>
<dbReference type="Proteomes" id="UP000886891">
    <property type="component" value="Unassembled WGS sequence"/>
</dbReference>
<keyword evidence="2" id="KW-0645">Protease</keyword>
<evidence type="ECO:0000256" key="6">
    <source>
        <dbReference type="SAM" id="MobiDB-lite"/>
    </source>
</evidence>
<evidence type="ECO:0000256" key="1">
    <source>
        <dbReference type="ARBA" id="ARBA00006247"/>
    </source>
</evidence>
<comment type="similarity">
    <text evidence="1">Belongs to the peptidase M20A family.</text>
</comment>
<evidence type="ECO:0000256" key="4">
    <source>
        <dbReference type="ARBA" id="ARBA00022801"/>
    </source>
</evidence>
<dbReference type="InterPro" id="IPR011650">
    <property type="entry name" value="Peptidase_M20_dimer"/>
</dbReference>
<feature type="region of interest" description="Disordered" evidence="6">
    <location>
        <begin position="381"/>
        <end position="401"/>
    </location>
</feature>
<sequence>MQLYAIILIALAAAFVLWLAVILIRAATFRPLPQEKREGKSVSFDRELAHEHLAELIRCKTVSCSVHEREDDAEFEKLIEKIERFYPRLHAGCQRERHGRRGLLFRWQGKSAGECTVLMAHYDVVPCDESQWTKPPFDAVIEDGVMWGRGTLDTKSTFCGILEAVETMMAQGFTPEHDVYLSFSGGEEIGDDSAPSLVKVFRERNIPIGMVLDEGGAVVENVFPGVKRPAALIGTAEKGVVNLYLSMQSKGGHASSPPPHTLVGELAKAVVAVERRPAKMRISPAAKEMLTTLARHSGFGIKILFANLWCFAPLLDLVTRKTGGELNALVRTTGAFTMMKGSNERNVLASDAEVVANFRIVEGETVKSTVDRVRNLIGNPKISYRTEQDTDPSPSSRTDSEGYKVLKETIAETWQDAIVSPYLMIACSDARHYARISDRVYRFSAMALSGEERKTIHGHDERIRLENFDKVIVFYMRLLAKR</sequence>
<dbReference type="Pfam" id="PF01546">
    <property type="entry name" value="Peptidase_M20"/>
    <property type="match status" value="1"/>
</dbReference>
<dbReference type="GO" id="GO:0046872">
    <property type="term" value="F:metal ion binding"/>
    <property type="evidence" value="ECO:0007669"/>
    <property type="project" value="UniProtKB-KW"/>
</dbReference>
<dbReference type="SUPFAM" id="SSF55031">
    <property type="entry name" value="Bacterial exopeptidase dimerisation domain"/>
    <property type="match status" value="1"/>
</dbReference>
<feature type="domain" description="Peptidase M20 dimerisation" evidence="7">
    <location>
        <begin position="236"/>
        <end position="382"/>
    </location>
</feature>
<protein>
    <submittedName>
        <fullName evidence="8">M20/M25/M40 family metallo-hydrolase</fullName>
    </submittedName>
</protein>
<evidence type="ECO:0000256" key="3">
    <source>
        <dbReference type="ARBA" id="ARBA00022723"/>
    </source>
</evidence>
<evidence type="ECO:0000256" key="5">
    <source>
        <dbReference type="ARBA" id="ARBA00022833"/>
    </source>
</evidence>
<accession>A0A9D1SY12</accession>
<dbReference type="PANTHER" id="PTHR45962">
    <property type="entry name" value="N-FATTY-ACYL-AMINO ACID SYNTHASE/HYDROLASE PM20D1"/>
    <property type="match status" value="1"/>
</dbReference>
<dbReference type="InterPro" id="IPR002933">
    <property type="entry name" value="Peptidase_M20"/>
</dbReference>
<evidence type="ECO:0000259" key="7">
    <source>
        <dbReference type="Pfam" id="PF07687"/>
    </source>
</evidence>
<proteinExistence type="inferred from homology"/>
<dbReference type="Gene3D" id="3.40.630.10">
    <property type="entry name" value="Zn peptidases"/>
    <property type="match status" value="1"/>
</dbReference>
<keyword evidence="5" id="KW-0862">Zinc</keyword>
<name>A0A9D1SY12_9FIRM</name>